<dbReference type="PANTHER" id="PTHR47691:SF3">
    <property type="entry name" value="HTH-TYPE TRANSCRIPTIONAL REGULATOR RV0890C-RELATED"/>
    <property type="match status" value="1"/>
</dbReference>
<dbReference type="GO" id="GO:0043531">
    <property type="term" value="F:ADP binding"/>
    <property type="evidence" value="ECO:0007669"/>
    <property type="project" value="InterPro"/>
</dbReference>
<sequence length="1154" mass="124644">MEPAVAALRLARATVPRFADFVAVHLVEDGAADSGVRLTLRRIVSVDATERSRLAELLPAGAIARWEPGGTVPASLSRGENVHAVSMDAPTADLLSVQLAAPALAPLLRDRSMSLIPLTEDGRVLGNVLMVAEPGRARHTELEAAALEELVRWTAHEIARGQAERRAGAPEQDDGDGDGDGGRHGEHSLAERLWREAGPELPTHIPFVELGYRYLPGSTDGRDPSASNDQPPARIGGDWFDAVRLPHGRTGLVVGDVAGHGPAVALRMSQCKTIVRTLASLDLPPEQVMHRFDLMVRRLGEDYGRDEDFLATCVYAVYDPAERRCHIASAGHVPPVLIHPDGRGELLRPIAGLPIGAGDAGFETSTFSVEEGSVLALYSDGLVEAGRRDIEDGIRALADRLSRPLDGRPLDAVCEDAMAVLGADRREDDVTLLLARLTSPQPITPDASATRPAAVPAGEVARTGGPEEAGMVGRVRELGEIGRLLRSARLVTLTGMGGVGKSRLAREAAERLRTSFPDGVHTVDLAELHDPAELPALVATTLGFAEPDADEGAAVQRLVAGRRMLLILDSCEQAPGTCAAFVAGLLRAAPGVHVLATGRSPLRVAGEHVLRIEALFPDDALELFLAQAKESVAGFSLSSQDLLRARHLCQRLDGIPLAIELAAGRLRKLPFEDLMGRLDDPFELLTGEPGARPARHQSMRSVIDHSHELCEPLERLLWARLSVFPGTFDLAAAQHACSADGLGPEDVVEVLGRLVRMSVVTPRPTRTSRRYVMLDATRRYGGERLAELDEALEVRRRHRDWYRRATVDASELWFERDQVARADLMRSDQANLRAAMEFSFTQPGEAGDGLAVATSLWPRWGIAGNITEGRTWLRRGLSLETTPSPLRARALWIQGWLAGLQNDQVSALHSLEECCELASSLGDEAAETTALQFSAEVALRRGDRAVAVPLYQEALDRHRKVGALHGVLMCLYQLALCHSLHEGAEAQDLRRSLELCEEGLHAAEGGEDQWRRSCLLYAYGFGRWRLGDLRAAGEAALDGLRLKRPLNDRLGVGQDLALLAWIAAEDGGTAQAEHAARLIGAAQRIWRETGSPFAGFRQQAGRRDRAWASVTAALGDTGKAERLARQGAILPLPRLLDELLGETGGGDRHVRSAG</sequence>
<dbReference type="Gene3D" id="3.40.50.300">
    <property type="entry name" value="P-loop containing nucleotide triphosphate hydrolases"/>
    <property type="match status" value="1"/>
</dbReference>
<dbReference type="Proteomes" id="UP000669179">
    <property type="component" value="Unassembled WGS sequence"/>
</dbReference>
<dbReference type="InterPro" id="IPR011990">
    <property type="entry name" value="TPR-like_helical_dom_sf"/>
</dbReference>
<dbReference type="InterPro" id="IPR027417">
    <property type="entry name" value="P-loop_NTPase"/>
</dbReference>
<dbReference type="Gene3D" id="3.60.40.10">
    <property type="entry name" value="PPM-type phosphatase domain"/>
    <property type="match status" value="1"/>
</dbReference>
<dbReference type="SUPFAM" id="SSF48452">
    <property type="entry name" value="TPR-like"/>
    <property type="match status" value="1"/>
</dbReference>
<feature type="region of interest" description="Disordered" evidence="1">
    <location>
        <begin position="443"/>
        <end position="467"/>
    </location>
</feature>
<dbReference type="RefSeq" id="WP_208259136.1">
    <property type="nucleotide sequence ID" value="NZ_JAGEOJ010000012.1"/>
</dbReference>
<evidence type="ECO:0000256" key="1">
    <source>
        <dbReference type="SAM" id="MobiDB-lite"/>
    </source>
</evidence>
<evidence type="ECO:0000313" key="3">
    <source>
        <dbReference type="EMBL" id="MBO2451255.1"/>
    </source>
</evidence>
<protein>
    <submittedName>
        <fullName evidence="3">SpoIIE family protein phosphatase</fullName>
    </submittedName>
</protein>
<reference evidence="3" key="1">
    <citation type="submission" date="2021-03" db="EMBL/GenBank/DDBJ databases">
        <authorList>
            <person name="Kanchanasin P."/>
            <person name="Saeng-In P."/>
            <person name="Phongsopitanun W."/>
            <person name="Yuki M."/>
            <person name="Kudo T."/>
            <person name="Ohkuma M."/>
            <person name="Tanasupawat S."/>
        </authorList>
    </citation>
    <scope>NUCLEOTIDE SEQUENCE</scope>
    <source>
        <strain evidence="3">GKU 128</strain>
    </source>
</reference>
<dbReference type="PANTHER" id="PTHR47691">
    <property type="entry name" value="REGULATOR-RELATED"/>
    <property type="match status" value="1"/>
</dbReference>
<feature type="domain" description="PPM-type phosphatase" evidence="2">
    <location>
        <begin position="223"/>
        <end position="437"/>
    </location>
</feature>
<feature type="region of interest" description="Disordered" evidence="1">
    <location>
        <begin position="161"/>
        <end position="187"/>
    </location>
</feature>
<dbReference type="InterPro" id="IPR036457">
    <property type="entry name" value="PPM-type-like_dom_sf"/>
</dbReference>
<evidence type="ECO:0000259" key="2">
    <source>
        <dbReference type="SMART" id="SM00331"/>
    </source>
</evidence>
<evidence type="ECO:0000313" key="4">
    <source>
        <dbReference type="Proteomes" id="UP000669179"/>
    </source>
</evidence>
<gene>
    <name evidence="3" type="ORF">J4573_29470</name>
</gene>
<name>A0A939TCH6_9ACTN</name>
<dbReference type="SMART" id="SM00331">
    <property type="entry name" value="PP2C_SIG"/>
    <property type="match status" value="1"/>
</dbReference>
<dbReference type="InterPro" id="IPR002182">
    <property type="entry name" value="NB-ARC"/>
</dbReference>
<accession>A0A939TCH6</accession>
<comment type="caution">
    <text evidence="3">The sequence shown here is derived from an EMBL/GenBank/DDBJ whole genome shotgun (WGS) entry which is preliminary data.</text>
</comment>
<keyword evidence="4" id="KW-1185">Reference proteome</keyword>
<proteinExistence type="predicted"/>
<dbReference type="SUPFAM" id="SSF52540">
    <property type="entry name" value="P-loop containing nucleoside triphosphate hydrolases"/>
    <property type="match status" value="1"/>
</dbReference>
<organism evidence="3 4">
    <name type="scientific">Actinomadura barringtoniae</name>
    <dbReference type="NCBI Taxonomy" id="1427535"/>
    <lineage>
        <taxon>Bacteria</taxon>
        <taxon>Bacillati</taxon>
        <taxon>Actinomycetota</taxon>
        <taxon>Actinomycetes</taxon>
        <taxon>Streptosporangiales</taxon>
        <taxon>Thermomonosporaceae</taxon>
        <taxon>Actinomadura</taxon>
    </lineage>
</organism>
<dbReference type="Pfam" id="PF07228">
    <property type="entry name" value="SpoIIE"/>
    <property type="match status" value="1"/>
</dbReference>
<dbReference type="Gene3D" id="1.25.40.10">
    <property type="entry name" value="Tetratricopeptide repeat domain"/>
    <property type="match status" value="1"/>
</dbReference>
<dbReference type="EMBL" id="JAGEOJ010000012">
    <property type="protein sequence ID" value="MBO2451255.1"/>
    <property type="molecule type" value="Genomic_DNA"/>
</dbReference>
<dbReference type="AlphaFoldDB" id="A0A939TCH6"/>
<dbReference type="Pfam" id="PF00931">
    <property type="entry name" value="NB-ARC"/>
    <property type="match status" value="1"/>
</dbReference>
<dbReference type="PRINTS" id="PR00364">
    <property type="entry name" value="DISEASERSIST"/>
</dbReference>
<dbReference type="InterPro" id="IPR001932">
    <property type="entry name" value="PPM-type_phosphatase-like_dom"/>
</dbReference>
<dbReference type="SUPFAM" id="SSF81606">
    <property type="entry name" value="PP2C-like"/>
    <property type="match status" value="1"/>
</dbReference>